<dbReference type="InterPro" id="IPR003489">
    <property type="entry name" value="RHF/RaiA"/>
</dbReference>
<gene>
    <name evidence="2" type="ORF">DI563_28095</name>
</gene>
<protein>
    <submittedName>
        <fullName evidence="2">Ribosomal subunit Interface protein</fullName>
    </submittedName>
</protein>
<evidence type="ECO:0000256" key="1">
    <source>
        <dbReference type="SAM" id="MobiDB-lite"/>
    </source>
</evidence>
<dbReference type="InterPro" id="IPR036567">
    <property type="entry name" value="RHF-like"/>
</dbReference>
<feature type="region of interest" description="Disordered" evidence="1">
    <location>
        <begin position="94"/>
        <end position="118"/>
    </location>
</feature>
<dbReference type="Proteomes" id="UP000249135">
    <property type="component" value="Unassembled WGS sequence"/>
</dbReference>
<name>A0A2W5PCD7_VARPD</name>
<accession>A0A2W5PCD7</accession>
<reference evidence="2 3" key="1">
    <citation type="submission" date="2017-08" db="EMBL/GenBank/DDBJ databases">
        <title>Infants hospitalized years apart are colonized by the same room-sourced microbial strains.</title>
        <authorList>
            <person name="Brooks B."/>
            <person name="Olm M.R."/>
            <person name="Firek B.A."/>
            <person name="Baker R."/>
            <person name="Thomas B.C."/>
            <person name="Morowitz M.J."/>
            <person name="Banfield J.F."/>
        </authorList>
    </citation>
    <scope>NUCLEOTIDE SEQUENCE [LARGE SCALE GENOMIC DNA]</scope>
    <source>
        <strain evidence="2">S2_005_003_R2_41</strain>
    </source>
</reference>
<comment type="caution">
    <text evidence="2">The sequence shown here is derived from an EMBL/GenBank/DDBJ whole genome shotgun (WGS) entry which is preliminary data.</text>
</comment>
<dbReference type="SUPFAM" id="SSF69754">
    <property type="entry name" value="Ribosome binding protein Y (YfiA homologue)"/>
    <property type="match status" value="1"/>
</dbReference>
<dbReference type="EMBL" id="QFPP01000614">
    <property type="protein sequence ID" value="PZQ63256.1"/>
    <property type="molecule type" value="Genomic_DNA"/>
</dbReference>
<dbReference type="AlphaFoldDB" id="A0A2W5PCD7"/>
<proteinExistence type="predicted"/>
<dbReference type="Gene3D" id="3.30.160.100">
    <property type="entry name" value="Ribosome hibernation promotion factor-like"/>
    <property type="match status" value="1"/>
</dbReference>
<evidence type="ECO:0000313" key="2">
    <source>
        <dbReference type="EMBL" id="PZQ63256.1"/>
    </source>
</evidence>
<sequence length="118" mass="13496">MQIQLNTSNGVENKESLDRWADEELRQQLHRYADDLTRVEVHLSDENGQRASDADKRCVMEARLAHHAPLAVTHDAGTLDDAFRGALDKLKRQIEHKTERSAKHRDRSTIRTVDGAQE</sequence>
<organism evidence="2 3">
    <name type="scientific">Variovorax paradoxus</name>
    <dbReference type="NCBI Taxonomy" id="34073"/>
    <lineage>
        <taxon>Bacteria</taxon>
        <taxon>Pseudomonadati</taxon>
        <taxon>Pseudomonadota</taxon>
        <taxon>Betaproteobacteria</taxon>
        <taxon>Burkholderiales</taxon>
        <taxon>Comamonadaceae</taxon>
        <taxon>Variovorax</taxon>
    </lineage>
</organism>
<evidence type="ECO:0000313" key="3">
    <source>
        <dbReference type="Proteomes" id="UP000249135"/>
    </source>
</evidence>
<dbReference type="Pfam" id="PF02482">
    <property type="entry name" value="Ribosomal_S30AE"/>
    <property type="match status" value="1"/>
</dbReference>